<evidence type="ECO:0000313" key="1">
    <source>
        <dbReference type="EMBL" id="KAJ4722578.1"/>
    </source>
</evidence>
<dbReference type="EMBL" id="CM051396">
    <property type="protein sequence ID" value="KAJ4722578.1"/>
    <property type="molecule type" value="Genomic_DNA"/>
</dbReference>
<comment type="caution">
    <text evidence="1">The sequence shown here is derived from an EMBL/GenBank/DDBJ whole genome shotgun (WGS) entry which is preliminary data.</text>
</comment>
<keyword evidence="2" id="KW-1185">Reference proteome</keyword>
<organism evidence="1 2">
    <name type="scientific">Melia azedarach</name>
    <name type="common">Chinaberry tree</name>
    <dbReference type="NCBI Taxonomy" id="155640"/>
    <lineage>
        <taxon>Eukaryota</taxon>
        <taxon>Viridiplantae</taxon>
        <taxon>Streptophyta</taxon>
        <taxon>Embryophyta</taxon>
        <taxon>Tracheophyta</taxon>
        <taxon>Spermatophyta</taxon>
        <taxon>Magnoliopsida</taxon>
        <taxon>eudicotyledons</taxon>
        <taxon>Gunneridae</taxon>
        <taxon>Pentapetalae</taxon>
        <taxon>rosids</taxon>
        <taxon>malvids</taxon>
        <taxon>Sapindales</taxon>
        <taxon>Meliaceae</taxon>
        <taxon>Melia</taxon>
    </lineage>
</organism>
<protein>
    <submittedName>
        <fullName evidence="1">Receptor-like protein kinase</fullName>
    </submittedName>
</protein>
<proteinExistence type="predicted"/>
<evidence type="ECO:0000313" key="2">
    <source>
        <dbReference type="Proteomes" id="UP001164539"/>
    </source>
</evidence>
<accession>A0ACC1YHK6</accession>
<gene>
    <name evidence="1" type="ORF">OWV82_006053</name>
</gene>
<dbReference type="Proteomes" id="UP001164539">
    <property type="component" value="Chromosome 3"/>
</dbReference>
<reference evidence="1 2" key="1">
    <citation type="journal article" date="2023" name="Science">
        <title>Complex scaffold remodeling in plant triterpene biosynthesis.</title>
        <authorList>
            <person name="De La Pena R."/>
            <person name="Hodgson H."/>
            <person name="Liu J.C."/>
            <person name="Stephenson M.J."/>
            <person name="Martin A.C."/>
            <person name="Owen C."/>
            <person name="Harkess A."/>
            <person name="Leebens-Mack J."/>
            <person name="Jimenez L.E."/>
            <person name="Osbourn A."/>
            <person name="Sattely E.S."/>
        </authorList>
    </citation>
    <scope>NUCLEOTIDE SEQUENCE [LARGE SCALE GENOMIC DNA]</scope>
    <source>
        <strain evidence="2">cv. JPN11</strain>
        <tissue evidence="1">Leaf</tissue>
    </source>
</reference>
<sequence length="625" mass="69946">MRTERECFSLSSLLLFFLCYHNLLHRSQAQPNTTGYPCTPNQTTYPCQTYAFYRASAPDFLDLASIGDLFSVSRRMISEPSNISSPSSPLIANQPLFVPLTCSCNTVNASYIISFANLSYTIKSGDTFYLVSTNNYQNLTTYQSVEVVNPTLIPTELEIGVNVFFPIFCKCPNRTQLQNRVKYLVSYVLQPSDNLSSVASTFGVETQAIIDVNGNNIQPFDTVFVPVTQLPVLTQPAVVPSSPPVTSPPVKTEKKGVNTGLVIGLAICGVFLVLITGVWIYREVLLKKKRKMAIVEEKQKLQFNKGGNGLKDVEVNLMADVSDCLDKYRVFKIEELREATDNFSEDCLIQGSVYKGNINGEVYAIKMMKWNAYEELKILQKVNHGNLVKLEGFCIDPENANCYLIYEYIENGSLHSWLHENNNKKLNWKTRLRIATDVANGLQYIHEHTRPRVVHKDIKSSNILLDSSMRAKIANFGLAKSGCNAITMHIVGTQGYIAPEYLADGVVSTKMDVFSFGVVLLELITGKEAIDAEGKVLWAKVEGILEGNEQRKVKRMREWMDEVLLRDSISMESVMSVMAIAIACLHKDPSKRPSMVDIVYALSKSDELFFDISEDDGLTPQVLAR</sequence>
<name>A0ACC1YHK6_MELAZ</name>